<reference evidence="1 2" key="1">
    <citation type="submission" date="2016-04" db="EMBL/GenBank/DDBJ databases">
        <title>Comparative genomics of Morganella phages MP1 and MP2 define new clades among the T4 and T7-like Viruses.</title>
        <authorList>
            <person name="Pinto G."/>
            <person name="Oliveira A."/>
            <person name="Malgorzata L."/>
            <person name="Kropinski A."/>
            <person name="Azeredo J."/>
        </authorList>
    </citation>
    <scope>NUCLEOTIDE SEQUENCE [LARGE SCALE GENOMIC DNA]</scope>
</reference>
<dbReference type="Pfam" id="PF23772">
    <property type="entry name" value="Phage_g100"/>
    <property type="match status" value="1"/>
</dbReference>
<dbReference type="Proteomes" id="UP000203816">
    <property type="component" value="Segment"/>
</dbReference>
<evidence type="ECO:0000313" key="1">
    <source>
        <dbReference type="EMBL" id="ANM46490.1"/>
    </source>
</evidence>
<dbReference type="RefSeq" id="YP_009279940.1">
    <property type="nucleotide sequence ID" value="NC_031020.1"/>
</dbReference>
<accession>A0A192YBJ9</accession>
<dbReference type="GeneID" id="29059439"/>
<protein>
    <submittedName>
        <fullName evidence="1">Uncharacterized protein</fullName>
    </submittedName>
</protein>
<evidence type="ECO:0000313" key="2">
    <source>
        <dbReference type="Proteomes" id="UP000203816"/>
    </source>
</evidence>
<name>A0A192YBJ9_9CAUD</name>
<proteinExistence type="predicted"/>
<sequence length="167" mass="19617">MNTVKFEDIKPGLVIWKAYILGEGCRTNWVAKFVVNSDPYLHDNMESYFVDTIDDRGYKGFQSLNDMNIKTPTEKSQYNDHQAFYTMEDAVAYARNPTLLIEEQEEKSEIQKLREQFESDWETFTNDVTWEMYGKLTQMTGGQIFDNLETMIKDAFNKILDNMEAKK</sequence>
<keyword evidence="2" id="KW-1185">Reference proteome</keyword>
<gene>
    <name evidence="1" type="ORF">MP1_gp0082</name>
</gene>
<organism evidence="1 2">
    <name type="scientific">Morganella phage vB_MmoM_MP1</name>
    <dbReference type="NCBI Taxonomy" id="1852628"/>
    <lineage>
        <taxon>Viruses</taxon>
        <taxon>Duplodnaviria</taxon>
        <taxon>Heunggongvirae</taxon>
        <taxon>Uroviricota</taxon>
        <taxon>Caudoviricetes</taxon>
        <taxon>Pantevenvirales</taxon>
        <taxon>Straboviridae</taxon>
        <taxon>Gualtarvirus</taxon>
        <taxon>Gualtarvirus mp1</taxon>
    </lineage>
</organism>
<dbReference type="KEGG" id="vg:29059439"/>
<dbReference type="EMBL" id="KX078569">
    <property type="protein sequence ID" value="ANM46490.1"/>
    <property type="molecule type" value="Genomic_DNA"/>
</dbReference>
<dbReference type="InterPro" id="IPR057112">
    <property type="entry name" value="Phage_g100"/>
</dbReference>